<reference evidence="2 3" key="1">
    <citation type="submission" date="2024-08" db="EMBL/GenBank/DDBJ databases">
        <authorList>
            <person name="Cucini C."/>
            <person name="Frati F."/>
        </authorList>
    </citation>
    <scope>NUCLEOTIDE SEQUENCE [LARGE SCALE GENOMIC DNA]</scope>
</reference>
<organism evidence="2 3">
    <name type="scientific">Orchesella dallaii</name>
    <dbReference type="NCBI Taxonomy" id="48710"/>
    <lineage>
        <taxon>Eukaryota</taxon>
        <taxon>Metazoa</taxon>
        <taxon>Ecdysozoa</taxon>
        <taxon>Arthropoda</taxon>
        <taxon>Hexapoda</taxon>
        <taxon>Collembola</taxon>
        <taxon>Entomobryomorpha</taxon>
        <taxon>Entomobryoidea</taxon>
        <taxon>Orchesellidae</taxon>
        <taxon>Orchesellinae</taxon>
        <taxon>Orchesella</taxon>
    </lineage>
</organism>
<keyword evidence="1" id="KW-0175">Coiled coil</keyword>
<keyword evidence="3" id="KW-1185">Reference proteome</keyword>
<evidence type="ECO:0000313" key="2">
    <source>
        <dbReference type="EMBL" id="CAL8112970.1"/>
    </source>
</evidence>
<sequence>MATDNERFLARRVLNLERELDIEKRKSIDSHKALCKKERLIKELTIKADEEKLTLQKLQVLVEDLESSLKVYKHKIYDVETISNYNADRFRKVHKMYLAENSRSEKIQEELKQLKASGRTNLFAQV</sequence>
<protein>
    <submittedName>
        <fullName evidence="2">Uncharacterized protein</fullName>
    </submittedName>
</protein>
<dbReference type="Proteomes" id="UP001642540">
    <property type="component" value="Unassembled WGS sequence"/>
</dbReference>
<accession>A0ABP1R2P5</accession>
<name>A0ABP1R2P5_9HEXA</name>
<proteinExistence type="predicted"/>
<evidence type="ECO:0000256" key="1">
    <source>
        <dbReference type="SAM" id="Coils"/>
    </source>
</evidence>
<feature type="coiled-coil region" evidence="1">
    <location>
        <begin position="41"/>
        <end position="117"/>
    </location>
</feature>
<dbReference type="EMBL" id="CAXLJM020000049">
    <property type="protein sequence ID" value="CAL8112970.1"/>
    <property type="molecule type" value="Genomic_DNA"/>
</dbReference>
<gene>
    <name evidence="2" type="ORF">ODALV1_LOCUS15860</name>
</gene>
<evidence type="ECO:0000313" key="3">
    <source>
        <dbReference type="Proteomes" id="UP001642540"/>
    </source>
</evidence>
<comment type="caution">
    <text evidence="2">The sequence shown here is derived from an EMBL/GenBank/DDBJ whole genome shotgun (WGS) entry which is preliminary data.</text>
</comment>